<gene>
    <name evidence="2" type="ORF">NN4_68940</name>
</gene>
<protein>
    <submittedName>
        <fullName evidence="2">Uncharacterized protein</fullName>
    </submittedName>
</protein>
<keyword evidence="1" id="KW-1133">Transmembrane helix</keyword>
<evidence type="ECO:0000313" key="3">
    <source>
        <dbReference type="Proteomes" id="UP000321424"/>
    </source>
</evidence>
<keyword evidence="1" id="KW-0812">Transmembrane</keyword>
<keyword evidence="1" id="KW-0472">Membrane</keyword>
<accession>A0A511MP31</accession>
<name>A0A511MP31_9NOCA</name>
<evidence type="ECO:0000313" key="2">
    <source>
        <dbReference type="EMBL" id="GEM42375.1"/>
    </source>
</evidence>
<evidence type="ECO:0000256" key="1">
    <source>
        <dbReference type="SAM" id="Phobius"/>
    </source>
</evidence>
<dbReference type="AlphaFoldDB" id="A0A511MP31"/>
<feature type="transmembrane region" description="Helical" evidence="1">
    <location>
        <begin position="20"/>
        <end position="40"/>
    </location>
</feature>
<proteinExistence type="predicted"/>
<dbReference type="RefSeq" id="WP_147139922.1">
    <property type="nucleotide sequence ID" value="NZ_BJXA01000068.1"/>
</dbReference>
<dbReference type="EMBL" id="BJXA01000068">
    <property type="protein sequence ID" value="GEM42375.1"/>
    <property type="molecule type" value="Genomic_DNA"/>
</dbReference>
<dbReference type="Proteomes" id="UP000321424">
    <property type="component" value="Unassembled WGS sequence"/>
</dbReference>
<sequence>MTIGKPPAEGSDSRLPPNNLGPLITPLLGLILSTALTAIAGFLTDWHTASLVFLSATALFSSAQREP</sequence>
<comment type="caution">
    <text evidence="2">The sequence shown here is derived from an EMBL/GenBank/DDBJ whole genome shotgun (WGS) entry which is preliminary data.</text>
</comment>
<keyword evidence="3" id="KW-1185">Reference proteome</keyword>
<reference evidence="2 3" key="1">
    <citation type="submission" date="2019-07" db="EMBL/GenBank/DDBJ databases">
        <title>Whole genome shotgun sequence of Nocardia ninae NBRC 108245.</title>
        <authorList>
            <person name="Hosoyama A."/>
            <person name="Uohara A."/>
            <person name="Ohji S."/>
            <person name="Ichikawa N."/>
        </authorList>
    </citation>
    <scope>NUCLEOTIDE SEQUENCE [LARGE SCALE GENOMIC DNA]</scope>
    <source>
        <strain evidence="2 3">NBRC 108245</strain>
    </source>
</reference>
<organism evidence="2 3">
    <name type="scientific">Nocardia ninae NBRC 108245</name>
    <dbReference type="NCBI Taxonomy" id="1210091"/>
    <lineage>
        <taxon>Bacteria</taxon>
        <taxon>Bacillati</taxon>
        <taxon>Actinomycetota</taxon>
        <taxon>Actinomycetes</taxon>
        <taxon>Mycobacteriales</taxon>
        <taxon>Nocardiaceae</taxon>
        <taxon>Nocardia</taxon>
    </lineage>
</organism>